<proteinExistence type="predicted"/>
<name>A0A081C892_VECG1</name>
<dbReference type="SUPFAM" id="SSF52200">
    <property type="entry name" value="Toll/Interleukin receptor TIR domain"/>
    <property type="match status" value="1"/>
</dbReference>
<dbReference type="InterPro" id="IPR035897">
    <property type="entry name" value="Toll_tir_struct_dom_sf"/>
</dbReference>
<dbReference type="Proteomes" id="UP000030661">
    <property type="component" value="Unassembled WGS sequence"/>
</dbReference>
<accession>A0A081C892</accession>
<dbReference type="STRING" id="1499967.U27_00695"/>
<dbReference type="AlphaFoldDB" id="A0A081C892"/>
<reference evidence="2" key="1">
    <citation type="journal article" date="2015" name="PeerJ">
        <title>First genomic representation of candidate bacterial phylum KSB3 points to enhanced environmental sensing as a trigger of wastewater bulking.</title>
        <authorList>
            <person name="Sekiguchi Y."/>
            <person name="Ohashi A."/>
            <person name="Parks D.H."/>
            <person name="Yamauchi T."/>
            <person name="Tyson G.W."/>
            <person name="Hugenholtz P."/>
        </authorList>
    </citation>
    <scope>NUCLEOTIDE SEQUENCE [LARGE SCALE GENOMIC DNA]</scope>
</reference>
<gene>
    <name evidence="2" type="ORF">U27_00695</name>
</gene>
<keyword evidence="3" id="KW-1185">Reference proteome</keyword>
<dbReference type="InterPro" id="IPR000157">
    <property type="entry name" value="TIR_dom"/>
</dbReference>
<sequence length="419" mass="47958">MMETKESLDTKVLKILSDYYTHHPGEPEMVITDLYAGLPDEDQSKIHAAILTLQKKDWVGCDLTTDGLTGFVWIQPKGIRAVPSRQQTLAVSSQKPVTKATTPSEPFLPLIPGFQYDIFVSYTDQDDRAWIEKTLANLRKLMEVQCSDYEHSLQWVEHADWTPKAQADARVSATFLIVLSQRYLASDWGKQDDAGFLHALRQHIHDGGKIFLLALDQTEPPESLCRAIIHPFTHEASVERDQSQLWQLSQDLSKELQRLLKQSEYREKLTYKGVLIDHDPVDQHLAESVAQKLKQFGVGYVFPVIVSGKPPSEVRNEFERQVLESDGLLMVYGSAAIEWLLQEVNRMRKIFVKHPHQFQAFAIYNGPPLVDKLPETFVFPGLIIDCRTCQPAEQDCEQCLHKQEFLKFVERLKEEPPHV</sequence>
<organism evidence="2">
    <name type="scientific">Vecturithrix granuli</name>
    <dbReference type="NCBI Taxonomy" id="1499967"/>
    <lineage>
        <taxon>Bacteria</taxon>
        <taxon>Candidatus Moduliflexota</taxon>
        <taxon>Candidatus Vecturitrichia</taxon>
        <taxon>Candidatus Vecturitrichales</taxon>
        <taxon>Candidatus Vecturitrichaceae</taxon>
        <taxon>Candidatus Vecturithrix</taxon>
    </lineage>
</organism>
<evidence type="ECO:0000313" key="2">
    <source>
        <dbReference type="EMBL" id="GAK60797.1"/>
    </source>
</evidence>
<feature type="domain" description="TIR" evidence="1">
    <location>
        <begin position="118"/>
        <end position="227"/>
    </location>
</feature>
<dbReference type="EMBL" id="DF820475">
    <property type="protein sequence ID" value="GAK60797.1"/>
    <property type="molecule type" value="Genomic_DNA"/>
</dbReference>
<dbReference type="Pfam" id="PF13676">
    <property type="entry name" value="TIR_2"/>
    <property type="match status" value="1"/>
</dbReference>
<evidence type="ECO:0000259" key="1">
    <source>
        <dbReference type="Pfam" id="PF13676"/>
    </source>
</evidence>
<evidence type="ECO:0000313" key="3">
    <source>
        <dbReference type="Proteomes" id="UP000030661"/>
    </source>
</evidence>
<dbReference type="HOGENOM" id="CLU_654988_0_0_0"/>
<dbReference type="Gene3D" id="3.40.50.10140">
    <property type="entry name" value="Toll/interleukin-1 receptor homology (TIR) domain"/>
    <property type="match status" value="1"/>
</dbReference>
<protein>
    <submittedName>
        <fullName evidence="2">TIR protein</fullName>
    </submittedName>
</protein>
<dbReference type="GO" id="GO:0007165">
    <property type="term" value="P:signal transduction"/>
    <property type="evidence" value="ECO:0007669"/>
    <property type="project" value="InterPro"/>
</dbReference>